<dbReference type="Proteomes" id="UP000676325">
    <property type="component" value="Unassembled WGS sequence"/>
</dbReference>
<name>A0A941EIA6_9ACTN</name>
<evidence type="ECO:0000313" key="2">
    <source>
        <dbReference type="Proteomes" id="UP000676325"/>
    </source>
</evidence>
<organism evidence="1 2">
    <name type="scientific">Actinospica acidithermotolerans</name>
    <dbReference type="NCBI Taxonomy" id="2828514"/>
    <lineage>
        <taxon>Bacteria</taxon>
        <taxon>Bacillati</taxon>
        <taxon>Actinomycetota</taxon>
        <taxon>Actinomycetes</taxon>
        <taxon>Catenulisporales</taxon>
        <taxon>Actinospicaceae</taxon>
        <taxon>Actinospica</taxon>
    </lineage>
</organism>
<sequence length="126" mass="13543">MHYTIETFIPHMKTTATSGDLPEAYAKLSEAASATATCAADRDNGPLVAVGDDYSYITLAREGEFHTLTVPIETDSEEAEDDVLLIGGVDTIVARNQIAPRELGLTVLLKAPDISGLLTEYTWDGQ</sequence>
<reference evidence="1" key="1">
    <citation type="submission" date="2021-04" db="EMBL/GenBank/DDBJ databases">
        <title>Genome based classification of Actinospica acidithermotolerans sp. nov., an actinobacterium isolated from an Indonesian hot spring.</title>
        <authorList>
            <person name="Kusuma A.B."/>
            <person name="Putra K.E."/>
            <person name="Nafisah S."/>
            <person name="Loh J."/>
            <person name="Nouioui I."/>
            <person name="Goodfellow M."/>
        </authorList>
    </citation>
    <scope>NUCLEOTIDE SEQUENCE</scope>
    <source>
        <strain evidence="1">MGRD01-02</strain>
    </source>
</reference>
<dbReference type="EMBL" id="JAGSOH010000050">
    <property type="protein sequence ID" value="MBR7828154.1"/>
    <property type="molecule type" value="Genomic_DNA"/>
</dbReference>
<accession>A0A941EIA6</accession>
<gene>
    <name evidence="1" type="ORF">KDK95_17690</name>
</gene>
<protein>
    <submittedName>
        <fullName evidence="1">Uncharacterized protein</fullName>
    </submittedName>
</protein>
<evidence type="ECO:0000313" key="1">
    <source>
        <dbReference type="EMBL" id="MBR7828154.1"/>
    </source>
</evidence>
<proteinExistence type="predicted"/>
<comment type="caution">
    <text evidence="1">The sequence shown here is derived from an EMBL/GenBank/DDBJ whole genome shotgun (WGS) entry which is preliminary data.</text>
</comment>
<keyword evidence="2" id="KW-1185">Reference proteome</keyword>
<dbReference type="RefSeq" id="WP_212519294.1">
    <property type="nucleotide sequence ID" value="NZ_JAGSOH010000050.1"/>
</dbReference>
<dbReference type="AlphaFoldDB" id="A0A941EIA6"/>